<dbReference type="InterPro" id="IPR024760">
    <property type="entry name" value="HTH_dom_conjug_TS-like"/>
</dbReference>
<evidence type="ECO:0000313" key="6">
    <source>
        <dbReference type="Proteomes" id="UP001500866"/>
    </source>
</evidence>
<dbReference type="PANTHER" id="PTHR43133">
    <property type="entry name" value="RNA POLYMERASE ECF-TYPE SIGMA FACTO"/>
    <property type="match status" value="1"/>
</dbReference>
<sequence length="97" mass="11546">MEEINHRVVQRTKKGDIEAFRKLINFYKHIIYQICLASINDKCIAESVTKDVFLYVYSNIGNYDMNKRFSLWLYSITVNKIMGCQNDENKEFLPEKN</sequence>
<gene>
    <name evidence="5" type="ORF">GCM10009001_07590</name>
</gene>
<dbReference type="InterPro" id="IPR039425">
    <property type="entry name" value="RNA_pol_sigma-70-like"/>
</dbReference>
<dbReference type="EMBL" id="BAAADS010000003">
    <property type="protein sequence ID" value="GAA0593876.1"/>
    <property type="molecule type" value="Genomic_DNA"/>
</dbReference>
<accession>A0ABN1FMJ3</accession>
<keyword evidence="3" id="KW-0804">Transcription</keyword>
<name>A0ABN1FMJ3_9BACI</name>
<keyword evidence="2" id="KW-0731">Sigma factor</keyword>
<dbReference type="Gene3D" id="1.10.1740.10">
    <property type="match status" value="1"/>
</dbReference>
<dbReference type="InterPro" id="IPR013325">
    <property type="entry name" value="RNA_pol_sigma_r2"/>
</dbReference>
<reference evidence="5 6" key="1">
    <citation type="journal article" date="2019" name="Int. J. Syst. Evol. Microbiol.">
        <title>The Global Catalogue of Microorganisms (GCM) 10K type strain sequencing project: providing services to taxonomists for standard genome sequencing and annotation.</title>
        <authorList>
            <consortium name="The Broad Institute Genomics Platform"/>
            <consortium name="The Broad Institute Genome Sequencing Center for Infectious Disease"/>
            <person name="Wu L."/>
            <person name="Ma J."/>
        </authorList>
    </citation>
    <scope>NUCLEOTIDE SEQUENCE [LARGE SCALE GENOMIC DNA]</scope>
    <source>
        <strain evidence="5 6">JCM 15395</strain>
    </source>
</reference>
<proteinExistence type="predicted"/>
<dbReference type="SUPFAM" id="SSF88946">
    <property type="entry name" value="Sigma2 domain of RNA polymerase sigma factors"/>
    <property type="match status" value="1"/>
</dbReference>
<evidence type="ECO:0000256" key="1">
    <source>
        <dbReference type="ARBA" id="ARBA00023015"/>
    </source>
</evidence>
<evidence type="ECO:0000256" key="3">
    <source>
        <dbReference type="ARBA" id="ARBA00023163"/>
    </source>
</evidence>
<protein>
    <recommendedName>
        <fullName evidence="4">Helix-turn-helix conjugative transposon-like domain-containing protein</fullName>
    </recommendedName>
</protein>
<dbReference type="Pfam" id="PF12645">
    <property type="entry name" value="HTH_16"/>
    <property type="match status" value="1"/>
</dbReference>
<dbReference type="Proteomes" id="UP001500866">
    <property type="component" value="Unassembled WGS sequence"/>
</dbReference>
<keyword evidence="6" id="KW-1185">Reference proteome</keyword>
<comment type="caution">
    <text evidence="5">The sequence shown here is derived from an EMBL/GenBank/DDBJ whole genome shotgun (WGS) entry which is preliminary data.</text>
</comment>
<evidence type="ECO:0000256" key="2">
    <source>
        <dbReference type="ARBA" id="ARBA00023082"/>
    </source>
</evidence>
<evidence type="ECO:0000259" key="4">
    <source>
        <dbReference type="Pfam" id="PF12645"/>
    </source>
</evidence>
<dbReference type="PANTHER" id="PTHR43133:SF60">
    <property type="entry name" value="RNA POLYMERASE SIGMA FACTOR SIGV"/>
    <property type="match status" value="1"/>
</dbReference>
<evidence type="ECO:0000313" key="5">
    <source>
        <dbReference type="EMBL" id="GAA0593876.1"/>
    </source>
</evidence>
<keyword evidence="1" id="KW-0805">Transcription regulation</keyword>
<dbReference type="RefSeq" id="WP_343810429.1">
    <property type="nucleotide sequence ID" value="NZ_BAAADS010000003.1"/>
</dbReference>
<feature type="domain" description="Helix-turn-helix conjugative transposon-like" evidence="4">
    <location>
        <begin position="7"/>
        <end position="50"/>
    </location>
</feature>
<organism evidence="5 6">
    <name type="scientific">Virgibacillus siamensis</name>
    <dbReference type="NCBI Taxonomy" id="480071"/>
    <lineage>
        <taxon>Bacteria</taxon>
        <taxon>Bacillati</taxon>
        <taxon>Bacillota</taxon>
        <taxon>Bacilli</taxon>
        <taxon>Bacillales</taxon>
        <taxon>Bacillaceae</taxon>
        <taxon>Virgibacillus</taxon>
    </lineage>
</organism>